<dbReference type="RefSeq" id="WP_119357258.1">
    <property type="nucleotide sequence ID" value="NZ_BJXM01000008.1"/>
</dbReference>
<name>A0A399FCE5_9DEIN</name>
<dbReference type="InterPro" id="IPR002912">
    <property type="entry name" value="ACT_dom"/>
</dbReference>
<evidence type="ECO:0000256" key="2">
    <source>
        <dbReference type="ARBA" id="ARBA00010869"/>
    </source>
</evidence>
<dbReference type="GO" id="GO:0003941">
    <property type="term" value="F:L-serine ammonia-lyase activity"/>
    <property type="evidence" value="ECO:0007669"/>
    <property type="project" value="TreeGrafter"/>
</dbReference>
<feature type="domain" description="ACT" evidence="6">
    <location>
        <begin position="329"/>
        <end position="409"/>
    </location>
</feature>
<dbReference type="GO" id="GO:0006567">
    <property type="term" value="P:L-threonine catabolic process"/>
    <property type="evidence" value="ECO:0007669"/>
    <property type="project" value="InterPro"/>
</dbReference>
<evidence type="ECO:0000256" key="3">
    <source>
        <dbReference type="ARBA" id="ARBA00012096"/>
    </source>
</evidence>
<evidence type="ECO:0000313" key="8">
    <source>
        <dbReference type="Proteomes" id="UP000266178"/>
    </source>
</evidence>
<comment type="cofactor">
    <cofactor evidence="1">
        <name>pyridoxal 5'-phosphate</name>
        <dbReference type="ChEBI" id="CHEBI:597326"/>
    </cofactor>
</comment>
<dbReference type="CDD" id="cd04886">
    <property type="entry name" value="ACT_ThrD-II-like"/>
    <property type="match status" value="1"/>
</dbReference>
<dbReference type="EC" id="4.3.1.19" evidence="3"/>
<dbReference type="InterPro" id="IPR044561">
    <property type="entry name" value="ACT_ThrD-II-like"/>
</dbReference>
<protein>
    <recommendedName>
        <fullName evidence="3">threonine ammonia-lyase</fullName>
        <ecNumber evidence="3">4.3.1.19</ecNumber>
    </recommendedName>
</protein>
<reference evidence="7 8" key="1">
    <citation type="submission" date="2018-08" db="EMBL/GenBank/DDBJ databases">
        <title>Meiothermus granaticius genome AF-68 sequencing project.</title>
        <authorList>
            <person name="Da Costa M.S."/>
            <person name="Albuquerque L."/>
            <person name="Raposo P."/>
            <person name="Froufe H.J.C."/>
            <person name="Barroso C.S."/>
            <person name="Egas C."/>
        </authorList>
    </citation>
    <scope>NUCLEOTIDE SEQUENCE [LARGE SCALE GENOMIC DNA]</scope>
    <source>
        <strain evidence="7 8">AF-68</strain>
    </source>
</reference>
<dbReference type="PANTHER" id="PTHR48078">
    <property type="entry name" value="THREONINE DEHYDRATASE, MITOCHONDRIAL-RELATED"/>
    <property type="match status" value="1"/>
</dbReference>
<dbReference type="FunFam" id="3.40.50.1100:FF:000005">
    <property type="entry name" value="Threonine dehydratase catabolic"/>
    <property type="match status" value="1"/>
</dbReference>
<dbReference type="FunFam" id="3.40.50.1100:FF:000007">
    <property type="entry name" value="L-threonine dehydratase catabolic TdcB"/>
    <property type="match status" value="1"/>
</dbReference>
<comment type="similarity">
    <text evidence="2">Belongs to the serine/threonine dehydratase family.</text>
</comment>
<dbReference type="InterPro" id="IPR036052">
    <property type="entry name" value="TrpB-like_PALP_sf"/>
</dbReference>
<dbReference type="InterPro" id="IPR001926">
    <property type="entry name" value="TrpB-like_PALP"/>
</dbReference>
<keyword evidence="4" id="KW-0663">Pyridoxal phosphate</keyword>
<dbReference type="PANTHER" id="PTHR48078:SF6">
    <property type="entry name" value="L-THREONINE DEHYDRATASE CATABOLIC TDCB"/>
    <property type="match status" value="1"/>
</dbReference>
<dbReference type="Pfam" id="PF00291">
    <property type="entry name" value="PALP"/>
    <property type="match status" value="1"/>
</dbReference>
<sequence>MPVTLEDIRAAQTLLHGIIAPTPTLPDELLSAELGAKVYVKAEALQKSGSFKIRGAYTKIASLTGEEKARGVIAPSAGNHAQGVALAARLHGIRSVIVMPEFAPLTKVVATRRFGAEVILHGSSFDDAVAHAYQLAEERGLTYVHAFNDEKVIAGQGTIGLELLQALPDLEVLVVPIGGGGLIGGIATAIKALRPQTHIVGVQAEGCAAVNPSLQAGHPVSVSAAQTIADGIAVKRPGELTLPIIEAYVDRVVEVSDDEIARGIVHCVQNLKLVVEGAGAAGMAAILCGKVGVQPGQTLATVLCGGNIDGNLLSRVIEQVMVRQGRYILLKLSVVDRPGALARVVTQVAEAGANIIDIFHRRALWLAPLGKVGVELVLEVRDEAHGRSVVEGLEAAGYHVEREGLGLWPD</sequence>
<organism evidence="7 8">
    <name type="scientific">Meiothermus granaticius NBRC 107808</name>
    <dbReference type="NCBI Taxonomy" id="1227551"/>
    <lineage>
        <taxon>Bacteria</taxon>
        <taxon>Thermotogati</taxon>
        <taxon>Deinococcota</taxon>
        <taxon>Deinococci</taxon>
        <taxon>Thermales</taxon>
        <taxon>Thermaceae</taxon>
        <taxon>Meiothermus</taxon>
    </lineage>
</organism>
<dbReference type="InterPro" id="IPR000634">
    <property type="entry name" value="Ser/Thr_deHydtase_PyrdxlP-BS"/>
</dbReference>
<dbReference type="GO" id="GO:0009097">
    <property type="term" value="P:isoleucine biosynthetic process"/>
    <property type="evidence" value="ECO:0007669"/>
    <property type="project" value="TreeGrafter"/>
</dbReference>
<dbReference type="GO" id="GO:0030170">
    <property type="term" value="F:pyridoxal phosphate binding"/>
    <property type="evidence" value="ECO:0007669"/>
    <property type="project" value="InterPro"/>
</dbReference>
<gene>
    <name evidence="7" type="primary">tdcB_2</name>
    <name evidence="7" type="ORF">Mgrana_01772</name>
</gene>
<dbReference type="EMBL" id="QWLB01000021">
    <property type="protein sequence ID" value="RIH92341.1"/>
    <property type="molecule type" value="Genomic_DNA"/>
</dbReference>
<dbReference type="SUPFAM" id="SSF53686">
    <property type="entry name" value="Tryptophan synthase beta subunit-like PLP-dependent enzymes"/>
    <property type="match status" value="1"/>
</dbReference>
<dbReference type="PROSITE" id="PS51671">
    <property type="entry name" value="ACT"/>
    <property type="match status" value="1"/>
</dbReference>
<accession>A0A399FCE5</accession>
<dbReference type="GO" id="GO:0004794">
    <property type="term" value="F:threonine deaminase activity"/>
    <property type="evidence" value="ECO:0007669"/>
    <property type="project" value="UniProtKB-EC"/>
</dbReference>
<dbReference type="OrthoDB" id="9811476at2"/>
<evidence type="ECO:0000313" key="7">
    <source>
        <dbReference type="EMBL" id="RIH92341.1"/>
    </source>
</evidence>
<dbReference type="AlphaFoldDB" id="A0A399FCE5"/>
<dbReference type="CDD" id="cd01562">
    <property type="entry name" value="Thr-dehyd"/>
    <property type="match status" value="1"/>
</dbReference>
<dbReference type="Gene3D" id="3.40.50.1100">
    <property type="match status" value="2"/>
</dbReference>
<dbReference type="GO" id="GO:0006565">
    <property type="term" value="P:L-serine catabolic process"/>
    <property type="evidence" value="ECO:0007669"/>
    <property type="project" value="TreeGrafter"/>
</dbReference>
<proteinExistence type="inferred from homology"/>
<dbReference type="Proteomes" id="UP000266178">
    <property type="component" value="Unassembled WGS sequence"/>
</dbReference>
<keyword evidence="8" id="KW-1185">Reference proteome</keyword>
<dbReference type="InterPro" id="IPR005789">
    <property type="entry name" value="Thr_deHydtase_catblc"/>
</dbReference>
<evidence type="ECO:0000256" key="4">
    <source>
        <dbReference type="ARBA" id="ARBA00022898"/>
    </source>
</evidence>
<evidence type="ECO:0000256" key="1">
    <source>
        <dbReference type="ARBA" id="ARBA00001933"/>
    </source>
</evidence>
<evidence type="ECO:0000259" key="6">
    <source>
        <dbReference type="PROSITE" id="PS51671"/>
    </source>
</evidence>
<dbReference type="NCBIfam" id="TIGR01127">
    <property type="entry name" value="ilvA_1Cterm"/>
    <property type="match status" value="1"/>
</dbReference>
<keyword evidence="5 7" id="KW-0456">Lyase</keyword>
<dbReference type="PROSITE" id="PS00165">
    <property type="entry name" value="DEHYDRATASE_SER_THR"/>
    <property type="match status" value="1"/>
</dbReference>
<dbReference type="InterPro" id="IPR050147">
    <property type="entry name" value="Ser/Thr_Dehydratase"/>
</dbReference>
<comment type="caution">
    <text evidence="7">The sequence shown here is derived from an EMBL/GenBank/DDBJ whole genome shotgun (WGS) entry which is preliminary data.</text>
</comment>
<evidence type="ECO:0000256" key="5">
    <source>
        <dbReference type="ARBA" id="ARBA00023239"/>
    </source>
</evidence>